<comment type="caution">
    <text evidence="2">The sequence shown here is derived from an EMBL/GenBank/DDBJ whole genome shotgun (WGS) entry which is preliminary data.</text>
</comment>
<name>A0ABS8V2F0_DATST</name>
<reference evidence="2 3" key="1">
    <citation type="journal article" date="2021" name="BMC Genomics">
        <title>Datura genome reveals duplications of psychoactive alkaloid biosynthetic genes and high mutation rate following tissue culture.</title>
        <authorList>
            <person name="Rajewski A."/>
            <person name="Carter-House D."/>
            <person name="Stajich J."/>
            <person name="Litt A."/>
        </authorList>
    </citation>
    <scope>NUCLEOTIDE SEQUENCE [LARGE SCALE GENOMIC DNA]</scope>
    <source>
        <strain evidence="2">AR-01</strain>
    </source>
</reference>
<keyword evidence="3" id="KW-1185">Reference proteome</keyword>
<evidence type="ECO:0000313" key="3">
    <source>
        <dbReference type="Proteomes" id="UP000823775"/>
    </source>
</evidence>
<gene>
    <name evidence="2" type="ORF">HAX54_026555</name>
</gene>
<feature type="region of interest" description="Disordered" evidence="1">
    <location>
        <begin position="1"/>
        <end position="31"/>
    </location>
</feature>
<dbReference type="Proteomes" id="UP000823775">
    <property type="component" value="Unassembled WGS sequence"/>
</dbReference>
<protein>
    <submittedName>
        <fullName evidence="2">Uncharacterized protein</fullName>
    </submittedName>
</protein>
<sequence>MTTEKADSVDKKALKAMNNTLSDESKKEEEVRDQSLLAINVSDDKDILDLMANSNSDSEEESPEVKVKEK</sequence>
<accession>A0ABS8V2F0</accession>
<evidence type="ECO:0000313" key="2">
    <source>
        <dbReference type="EMBL" id="MCD9640849.1"/>
    </source>
</evidence>
<proteinExistence type="predicted"/>
<dbReference type="EMBL" id="JACEIK010003222">
    <property type="protein sequence ID" value="MCD9640849.1"/>
    <property type="molecule type" value="Genomic_DNA"/>
</dbReference>
<evidence type="ECO:0000256" key="1">
    <source>
        <dbReference type="SAM" id="MobiDB-lite"/>
    </source>
</evidence>
<feature type="compositionally biased region" description="Basic and acidic residues" evidence="1">
    <location>
        <begin position="1"/>
        <end position="13"/>
    </location>
</feature>
<organism evidence="2 3">
    <name type="scientific">Datura stramonium</name>
    <name type="common">Jimsonweed</name>
    <name type="synonym">Common thornapple</name>
    <dbReference type="NCBI Taxonomy" id="4076"/>
    <lineage>
        <taxon>Eukaryota</taxon>
        <taxon>Viridiplantae</taxon>
        <taxon>Streptophyta</taxon>
        <taxon>Embryophyta</taxon>
        <taxon>Tracheophyta</taxon>
        <taxon>Spermatophyta</taxon>
        <taxon>Magnoliopsida</taxon>
        <taxon>eudicotyledons</taxon>
        <taxon>Gunneridae</taxon>
        <taxon>Pentapetalae</taxon>
        <taxon>asterids</taxon>
        <taxon>lamiids</taxon>
        <taxon>Solanales</taxon>
        <taxon>Solanaceae</taxon>
        <taxon>Solanoideae</taxon>
        <taxon>Datureae</taxon>
        <taxon>Datura</taxon>
    </lineage>
</organism>